<sequence length="58" mass="6284">MRTISTFIAGLIAAVLPNAAVAAPDDRRAAADTARDELGRNESGVPTEVWMRCWWLGI</sequence>
<reference evidence="2" key="1">
    <citation type="submission" date="2020-12" db="EMBL/GenBank/DDBJ databases">
        <title>Methylobrevis albus sp. nov., isolated from fresh water lack sediment.</title>
        <authorList>
            <person name="Zou Q."/>
        </authorList>
    </citation>
    <scope>NUCLEOTIDE SEQUENCE</scope>
    <source>
        <strain evidence="2">L22</strain>
    </source>
</reference>
<keyword evidence="1" id="KW-0732">Signal</keyword>
<dbReference type="Proteomes" id="UP000631694">
    <property type="component" value="Unassembled WGS sequence"/>
</dbReference>
<dbReference type="AlphaFoldDB" id="A0A931N083"/>
<accession>A0A931N083</accession>
<gene>
    <name evidence="2" type="ORF">I5731_13865</name>
</gene>
<dbReference type="RefSeq" id="WP_197312001.1">
    <property type="nucleotide sequence ID" value="NZ_JADZLT010000052.1"/>
</dbReference>
<feature type="chain" id="PRO_5037737524" evidence="1">
    <location>
        <begin position="23"/>
        <end position="58"/>
    </location>
</feature>
<evidence type="ECO:0000313" key="3">
    <source>
        <dbReference type="Proteomes" id="UP000631694"/>
    </source>
</evidence>
<dbReference type="EMBL" id="JADZLT010000052">
    <property type="protein sequence ID" value="MBH0238914.1"/>
    <property type="molecule type" value="Genomic_DNA"/>
</dbReference>
<comment type="caution">
    <text evidence="2">The sequence shown here is derived from an EMBL/GenBank/DDBJ whole genome shotgun (WGS) entry which is preliminary data.</text>
</comment>
<proteinExistence type="predicted"/>
<name>A0A931N083_9HYPH</name>
<evidence type="ECO:0000256" key="1">
    <source>
        <dbReference type="SAM" id="SignalP"/>
    </source>
</evidence>
<evidence type="ECO:0000313" key="2">
    <source>
        <dbReference type="EMBL" id="MBH0238914.1"/>
    </source>
</evidence>
<protein>
    <submittedName>
        <fullName evidence="2">Uncharacterized protein</fullName>
    </submittedName>
</protein>
<keyword evidence="3" id="KW-1185">Reference proteome</keyword>
<organism evidence="2 3">
    <name type="scientific">Methylobrevis albus</name>
    <dbReference type="NCBI Taxonomy" id="2793297"/>
    <lineage>
        <taxon>Bacteria</taxon>
        <taxon>Pseudomonadati</taxon>
        <taxon>Pseudomonadota</taxon>
        <taxon>Alphaproteobacteria</taxon>
        <taxon>Hyphomicrobiales</taxon>
        <taxon>Pleomorphomonadaceae</taxon>
        <taxon>Methylobrevis</taxon>
    </lineage>
</organism>
<feature type="signal peptide" evidence="1">
    <location>
        <begin position="1"/>
        <end position="22"/>
    </location>
</feature>